<dbReference type="GO" id="GO:0005524">
    <property type="term" value="F:ATP binding"/>
    <property type="evidence" value="ECO:0007669"/>
    <property type="project" value="UniProtKB-UniRule"/>
</dbReference>
<evidence type="ECO:0000256" key="4">
    <source>
        <dbReference type="ARBA" id="ARBA00022801"/>
    </source>
</evidence>
<evidence type="ECO:0000313" key="12">
    <source>
        <dbReference type="EMBL" id="PHT89443.1"/>
    </source>
</evidence>
<evidence type="ECO:0000313" key="13">
    <source>
        <dbReference type="Proteomes" id="UP000222542"/>
    </source>
</evidence>
<dbReference type="Gramene" id="PHT89443">
    <property type="protein sequence ID" value="PHT89443"/>
    <property type="gene ID" value="T459_04556"/>
</dbReference>
<dbReference type="GO" id="GO:0016020">
    <property type="term" value="C:membrane"/>
    <property type="evidence" value="ECO:0007669"/>
    <property type="project" value="UniProtKB-SubCell"/>
</dbReference>
<dbReference type="STRING" id="4072.A0A2G3A5H1"/>
<dbReference type="GO" id="GO:0003724">
    <property type="term" value="F:RNA helicase activity"/>
    <property type="evidence" value="ECO:0007669"/>
    <property type="project" value="UniProtKB-EC"/>
</dbReference>
<keyword evidence="4 9" id="KW-0378">Hydrolase</keyword>
<dbReference type="Pfam" id="PF05653">
    <property type="entry name" value="Mg_trans_NIPA"/>
    <property type="match status" value="1"/>
</dbReference>
<dbReference type="GO" id="GO:0016787">
    <property type="term" value="F:hydrolase activity"/>
    <property type="evidence" value="ECO:0007669"/>
    <property type="project" value="UniProtKB-KW"/>
</dbReference>
<dbReference type="AlphaFoldDB" id="A0A2G3A5H1"/>
<dbReference type="PROSITE" id="PS51194">
    <property type="entry name" value="HELICASE_CTER"/>
    <property type="match status" value="1"/>
</dbReference>
<comment type="function">
    <text evidence="9">RNA helicase.</text>
</comment>
<dbReference type="EC" id="3.6.4.13" evidence="9"/>
<dbReference type="Pfam" id="PF00271">
    <property type="entry name" value="Helicase_C"/>
    <property type="match status" value="1"/>
</dbReference>
<evidence type="ECO:0000259" key="11">
    <source>
        <dbReference type="PROSITE" id="PS51194"/>
    </source>
</evidence>
<keyword evidence="8 10" id="KW-0472">Membrane</keyword>
<comment type="similarity">
    <text evidence="9">Belongs to the DEAD box helicase family.</text>
</comment>
<keyword evidence="7 10" id="KW-1133">Transmembrane helix</keyword>
<dbReference type="GO" id="GO:0003723">
    <property type="term" value="F:RNA binding"/>
    <property type="evidence" value="ECO:0007669"/>
    <property type="project" value="UniProtKB-UniRule"/>
</dbReference>
<sequence>MMTSKLVGVSTTQNWKDMYRSMSYDNIKGLVLALSSSVFIGASFIVKKKGLKRASAFGVRADSGVFRAMVFANTVEAVESIAKILTKAELEYFCYHSDSSLEEHTKNLLYFQQELCARMLQHVILTFQICHMLFSDSSLEERTKNLLDFQQEGGVFVCKDAAARGIDIPNISHVIQVFGLDKHYWFISIYSEEDLRRIPALHGLEYPSKPELDSQEF</sequence>
<evidence type="ECO:0000256" key="2">
    <source>
        <dbReference type="ARBA" id="ARBA00022692"/>
    </source>
</evidence>
<gene>
    <name evidence="12" type="ORF">T459_04556</name>
</gene>
<name>A0A2G3A5H1_CAPAN</name>
<keyword evidence="3 9" id="KW-0547">Nucleotide-binding</keyword>
<evidence type="ECO:0000256" key="8">
    <source>
        <dbReference type="ARBA" id="ARBA00023136"/>
    </source>
</evidence>
<comment type="catalytic activity">
    <reaction evidence="9">
        <text>ATP + H2O = ADP + phosphate + H(+)</text>
        <dbReference type="Rhea" id="RHEA:13065"/>
        <dbReference type="ChEBI" id="CHEBI:15377"/>
        <dbReference type="ChEBI" id="CHEBI:15378"/>
        <dbReference type="ChEBI" id="CHEBI:30616"/>
        <dbReference type="ChEBI" id="CHEBI:43474"/>
        <dbReference type="ChEBI" id="CHEBI:456216"/>
        <dbReference type="EC" id="3.6.4.13"/>
    </reaction>
</comment>
<dbReference type="SUPFAM" id="SSF52540">
    <property type="entry name" value="P-loop containing nucleoside triphosphate hydrolases"/>
    <property type="match status" value="1"/>
</dbReference>
<evidence type="ECO:0000256" key="9">
    <source>
        <dbReference type="RuleBase" id="RU365068"/>
    </source>
</evidence>
<keyword evidence="2 10" id="KW-0812">Transmembrane</keyword>
<reference evidence="12 13" key="2">
    <citation type="journal article" date="2017" name="Genome Biol.">
        <title>New reference genome sequences of hot pepper reveal the massive evolution of plant disease-resistance genes by retroduplication.</title>
        <authorList>
            <person name="Kim S."/>
            <person name="Park J."/>
            <person name="Yeom S.I."/>
            <person name="Kim Y.M."/>
            <person name="Seo E."/>
            <person name="Kim K.T."/>
            <person name="Kim M.S."/>
            <person name="Lee J.M."/>
            <person name="Cheong K."/>
            <person name="Shin H.S."/>
            <person name="Kim S.B."/>
            <person name="Han K."/>
            <person name="Lee J."/>
            <person name="Park M."/>
            <person name="Lee H.A."/>
            <person name="Lee H.Y."/>
            <person name="Lee Y."/>
            <person name="Oh S."/>
            <person name="Lee J.H."/>
            <person name="Choi E."/>
            <person name="Choi E."/>
            <person name="Lee S.E."/>
            <person name="Jeon J."/>
            <person name="Kim H."/>
            <person name="Choi G."/>
            <person name="Song H."/>
            <person name="Lee J."/>
            <person name="Lee S.C."/>
            <person name="Kwon J.K."/>
            <person name="Lee H.Y."/>
            <person name="Koo N."/>
            <person name="Hong Y."/>
            <person name="Kim R.W."/>
            <person name="Kang W.H."/>
            <person name="Huh J.H."/>
            <person name="Kang B.C."/>
            <person name="Yang T.J."/>
            <person name="Lee Y.H."/>
            <person name="Bennetzen J.L."/>
            <person name="Choi D."/>
        </authorList>
    </citation>
    <scope>NUCLEOTIDE SEQUENCE [LARGE SCALE GENOMIC DNA]</scope>
    <source>
        <strain evidence="13">cv. CM334</strain>
    </source>
</reference>
<comment type="caution">
    <text evidence="12">The sequence shown here is derived from an EMBL/GenBank/DDBJ whole genome shotgun (WGS) entry which is preliminary data.</text>
</comment>
<dbReference type="InterPro" id="IPR008521">
    <property type="entry name" value="Mg_trans_NIPA"/>
</dbReference>
<keyword evidence="5 9" id="KW-0067">ATP-binding</keyword>
<evidence type="ECO:0000256" key="3">
    <source>
        <dbReference type="ARBA" id="ARBA00022741"/>
    </source>
</evidence>
<dbReference type="GO" id="GO:0015095">
    <property type="term" value="F:magnesium ion transmembrane transporter activity"/>
    <property type="evidence" value="ECO:0007669"/>
    <property type="project" value="InterPro"/>
</dbReference>
<keyword evidence="6 9" id="KW-0694">RNA-binding</keyword>
<evidence type="ECO:0000256" key="7">
    <source>
        <dbReference type="ARBA" id="ARBA00022989"/>
    </source>
</evidence>
<dbReference type="Proteomes" id="UP000222542">
    <property type="component" value="Unassembled WGS sequence"/>
</dbReference>
<evidence type="ECO:0000256" key="1">
    <source>
        <dbReference type="ARBA" id="ARBA00004141"/>
    </source>
</evidence>
<comment type="subcellular location">
    <subcellularLocation>
        <location evidence="1">Membrane</location>
        <topology evidence="1">Multi-pass membrane protein</topology>
    </subcellularLocation>
</comment>
<accession>A0A2G3A5H1</accession>
<dbReference type="EMBL" id="AYRZ02000002">
    <property type="protein sequence ID" value="PHT89443.1"/>
    <property type="molecule type" value="Genomic_DNA"/>
</dbReference>
<feature type="domain" description="Helicase C-terminal" evidence="11">
    <location>
        <begin position="58"/>
        <end position="217"/>
    </location>
</feature>
<evidence type="ECO:0000256" key="5">
    <source>
        <dbReference type="ARBA" id="ARBA00022840"/>
    </source>
</evidence>
<comment type="domain">
    <text evidence="9">The Q motif is unique to and characteristic of the DEAD box family of RNA helicases and controls ATP binding and hydrolysis.</text>
</comment>
<dbReference type="PANTHER" id="PTHR24031">
    <property type="entry name" value="RNA HELICASE"/>
    <property type="match status" value="1"/>
</dbReference>
<dbReference type="Gene3D" id="3.40.50.300">
    <property type="entry name" value="P-loop containing nucleotide triphosphate hydrolases"/>
    <property type="match status" value="1"/>
</dbReference>
<evidence type="ECO:0000256" key="6">
    <source>
        <dbReference type="ARBA" id="ARBA00022884"/>
    </source>
</evidence>
<reference evidence="12 13" key="1">
    <citation type="journal article" date="2014" name="Nat. Genet.">
        <title>Genome sequence of the hot pepper provides insights into the evolution of pungency in Capsicum species.</title>
        <authorList>
            <person name="Kim S."/>
            <person name="Park M."/>
            <person name="Yeom S.I."/>
            <person name="Kim Y.M."/>
            <person name="Lee J.M."/>
            <person name="Lee H.A."/>
            <person name="Seo E."/>
            <person name="Choi J."/>
            <person name="Cheong K."/>
            <person name="Kim K.T."/>
            <person name="Jung K."/>
            <person name="Lee G.W."/>
            <person name="Oh S.K."/>
            <person name="Bae C."/>
            <person name="Kim S.B."/>
            <person name="Lee H.Y."/>
            <person name="Kim S.Y."/>
            <person name="Kim M.S."/>
            <person name="Kang B.C."/>
            <person name="Jo Y.D."/>
            <person name="Yang H.B."/>
            <person name="Jeong H.J."/>
            <person name="Kang W.H."/>
            <person name="Kwon J.K."/>
            <person name="Shin C."/>
            <person name="Lim J.Y."/>
            <person name="Park J.H."/>
            <person name="Huh J.H."/>
            <person name="Kim J.S."/>
            <person name="Kim B.D."/>
            <person name="Cohen O."/>
            <person name="Paran I."/>
            <person name="Suh M.C."/>
            <person name="Lee S.B."/>
            <person name="Kim Y.K."/>
            <person name="Shin Y."/>
            <person name="Noh S.J."/>
            <person name="Park J."/>
            <person name="Seo Y.S."/>
            <person name="Kwon S.Y."/>
            <person name="Kim H.A."/>
            <person name="Park J.M."/>
            <person name="Kim H.J."/>
            <person name="Choi S.B."/>
            <person name="Bosland P.W."/>
            <person name="Reeves G."/>
            <person name="Jo S.H."/>
            <person name="Lee B.W."/>
            <person name="Cho H.T."/>
            <person name="Choi H.S."/>
            <person name="Lee M.S."/>
            <person name="Yu Y."/>
            <person name="Do Choi Y."/>
            <person name="Park B.S."/>
            <person name="van Deynze A."/>
            <person name="Ashrafi H."/>
            <person name="Hill T."/>
            <person name="Kim W.T."/>
            <person name="Pai H.S."/>
            <person name="Ahn H.K."/>
            <person name="Yeam I."/>
            <person name="Giovannoni J.J."/>
            <person name="Rose J.K."/>
            <person name="Sorensen I."/>
            <person name="Lee S.J."/>
            <person name="Kim R.W."/>
            <person name="Choi I.Y."/>
            <person name="Choi B.S."/>
            <person name="Lim J.S."/>
            <person name="Lee Y.H."/>
            <person name="Choi D."/>
        </authorList>
    </citation>
    <scope>NUCLEOTIDE SEQUENCE [LARGE SCALE GENOMIC DNA]</scope>
    <source>
        <strain evidence="13">cv. CM334</strain>
    </source>
</reference>
<keyword evidence="9" id="KW-0347">Helicase</keyword>
<organism evidence="12 13">
    <name type="scientific">Capsicum annuum</name>
    <name type="common">Capsicum pepper</name>
    <dbReference type="NCBI Taxonomy" id="4072"/>
    <lineage>
        <taxon>Eukaryota</taxon>
        <taxon>Viridiplantae</taxon>
        <taxon>Streptophyta</taxon>
        <taxon>Embryophyta</taxon>
        <taxon>Tracheophyta</taxon>
        <taxon>Spermatophyta</taxon>
        <taxon>Magnoliopsida</taxon>
        <taxon>eudicotyledons</taxon>
        <taxon>Gunneridae</taxon>
        <taxon>Pentapetalae</taxon>
        <taxon>asterids</taxon>
        <taxon>lamiids</taxon>
        <taxon>Solanales</taxon>
        <taxon>Solanaceae</taxon>
        <taxon>Solanoideae</taxon>
        <taxon>Capsiceae</taxon>
        <taxon>Capsicum</taxon>
    </lineage>
</organism>
<evidence type="ECO:0000256" key="10">
    <source>
        <dbReference type="SAM" id="Phobius"/>
    </source>
</evidence>
<protein>
    <recommendedName>
        <fullName evidence="9">ATP-dependent RNA helicase</fullName>
        <ecNumber evidence="9">3.6.4.13</ecNumber>
    </recommendedName>
</protein>
<proteinExistence type="inferred from homology"/>
<keyword evidence="13" id="KW-1185">Reference proteome</keyword>
<dbReference type="InterPro" id="IPR001650">
    <property type="entry name" value="Helicase_C-like"/>
</dbReference>
<dbReference type="GO" id="GO:0005769">
    <property type="term" value="C:early endosome"/>
    <property type="evidence" value="ECO:0007669"/>
    <property type="project" value="UniProtKB-SubCell"/>
</dbReference>
<dbReference type="InterPro" id="IPR027417">
    <property type="entry name" value="P-loop_NTPase"/>
</dbReference>
<feature type="transmembrane region" description="Helical" evidence="10">
    <location>
        <begin position="27"/>
        <end position="46"/>
    </location>
</feature>